<dbReference type="InterPro" id="IPR044730">
    <property type="entry name" value="RNase_H-like_dom_plant"/>
</dbReference>
<proteinExistence type="predicted"/>
<comment type="caution">
    <text evidence="2">The sequence shown here is derived from an EMBL/GenBank/DDBJ whole genome shotgun (WGS) entry which is preliminary data.</text>
</comment>
<dbReference type="GO" id="GO:0003676">
    <property type="term" value="F:nucleic acid binding"/>
    <property type="evidence" value="ECO:0007669"/>
    <property type="project" value="InterPro"/>
</dbReference>
<dbReference type="SUPFAM" id="SSF53098">
    <property type="entry name" value="Ribonuclease H-like"/>
    <property type="match status" value="1"/>
</dbReference>
<evidence type="ECO:0000313" key="2">
    <source>
        <dbReference type="EMBL" id="MQL68439.1"/>
    </source>
</evidence>
<dbReference type="InterPro" id="IPR000477">
    <property type="entry name" value="RT_dom"/>
</dbReference>
<dbReference type="PROSITE" id="PS50878">
    <property type="entry name" value="RT_POL"/>
    <property type="match status" value="1"/>
</dbReference>
<dbReference type="SUPFAM" id="SSF56672">
    <property type="entry name" value="DNA/RNA polymerases"/>
    <property type="match status" value="1"/>
</dbReference>
<dbReference type="PANTHER" id="PTHR33116:SF80">
    <property type="entry name" value="REVERSE TRANSCRIPTASE ZINC-BINDING DOMAIN-CONTAINING PROTEIN"/>
    <property type="match status" value="1"/>
</dbReference>
<dbReference type="InterPro" id="IPR012337">
    <property type="entry name" value="RNaseH-like_sf"/>
</dbReference>
<dbReference type="InterPro" id="IPR036397">
    <property type="entry name" value="RNaseH_sf"/>
</dbReference>
<dbReference type="EMBL" id="NMUH01000014">
    <property type="protein sequence ID" value="MQL68439.1"/>
    <property type="molecule type" value="Genomic_DNA"/>
</dbReference>
<gene>
    <name evidence="2" type="ORF">Taro_000722</name>
</gene>
<dbReference type="CDD" id="cd06222">
    <property type="entry name" value="RNase_H_like"/>
    <property type="match status" value="1"/>
</dbReference>
<dbReference type="Gene3D" id="3.30.420.10">
    <property type="entry name" value="Ribonuclease H-like superfamily/Ribonuclease H"/>
    <property type="match status" value="1"/>
</dbReference>
<dbReference type="InterPro" id="IPR043502">
    <property type="entry name" value="DNA/RNA_pol_sf"/>
</dbReference>
<reference evidence="2" key="1">
    <citation type="submission" date="2017-07" db="EMBL/GenBank/DDBJ databases">
        <title>Taro Niue Genome Assembly and Annotation.</title>
        <authorList>
            <person name="Atibalentja N."/>
            <person name="Keating K."/>
            <person name="Fields C.J."/>
        </authorList>
    </citation>
    <scope>NUCLEOTIDE SEQUENCE</scope>
    <source>
        <strain evidence="2">Niue_2</strain>
        <tissue evidence="2">Leaf</tissue>
    </source>
</reference>
<accession>A0A843TIJ5</accession>
<dbReference type="InterPro" id="IPR002156">
    <property type="entry name" value="RNaseH_domain"/>
</dbReference>
<feature type="domain" description="Reverse transcriptase" evidence="1">
    <location>
        <begin position="1"/>
        <end position="109"/>
    </location>
</feature>
<dbReference type="AlphaFoldDB" id="A0A843TIJ5"/>
<protein>
    <recommendedName>
        <fullName evidence="1">Reverse transcriptase domain-containing protein</fullName>
    </recommendedName>
</protein>
<name>A0A843TIJ5_COLES</name>
<keyword evidence="3" id="KW-1185">Reference proteome</keyword>
<organism evidence="2 3">
    <name type="scientific">Colocasia esculenta</name>
    <name type="common">Wild taro</name>
    <name type="synonym">Arum esculentum</name>
    <dbReference type="NCBI Taxonomy" id="4460"/>
    <lineage>
        <taxon>Eukaryota</taxon>
        <taxon>Viridiplantae</taxon>
        <taxon>Streptophyta</taxon>
        <taxon>Embryophyta</taxon>
        <taxon>Tracheophyta</taxon>
        <taxon>Spermatophyta</taxon>
        <taxon>Magnoliopsida</taxon>
        <taxon>Liliopsida</taxon>
        <taxon>Araceae</taxon>
        <taxon>Aroideae</taxon>
        <taxon>Colocasieae</taxon>
        <taxon>Colocasia</taxon>
    </lineage>
</organism>
<dbReference type="Proteomes" id="UP000652761">
    <property type="component" value="Unassembled WGS sequence"/>
</dbReference>
<dbReference type="Pfam" id="PF13456">
    <property type="entry name" value="RVT_3"/>
    <property type="match status" value="1"/>
</dbReference>
<dbReference type="Pfam" id="PF00078">
    <property type="entry name" value="RVT_1"/>
    <property type="match status" value="1"/>
</dbReference>
<evidence type="ECO:0000259" key="1">
    <source>
        <dbReference type="PROSITE" id="PS50878"/>
    </source>
</evidence>
<dbReference type="PANTHER" id="PTHR33116">
    <property type="entry name" value="REVERSE TRANSCRIPTASE ZINC-BINDING DOMAIN-CONTAINING PROTEIN-RELATED-RELATED"/>
    <property type="match status" value="1"/>
</dbReference>
<sequence length="473" mass="52436">MEEVLSRGLRKQLSSGHFKPYAGPRACPPISHLLYADDTLIFTNGHATNIQKMLKFLTAYEAASGQRINNSKSQFVLSRKAPAATSASIKRITGFRSQDGSINYLGIHLHEGRVKISDFKYLFEKINGKFSSWKSKFLSQAGRTTLINSVLSSIPIYTTSAMVLPKGVIWLLEKACASFFWSGLDGVQRRHWLPWSTIQRPTAEGGLGIRSLWHVQLTMATKYLWNIYHGTSLWAWYAKLDSPPMFNLPKQVFTAAKAAIDNNTRWILENGKSPLRLLLQDPSSAPHVSVHEALCDPSHHNQDEACSLDSSSGLCLNVDGASKGNPGPSGGGGSIRNSNGDILLAFAFHYGFSNSLQAEVRALHDGLKLAEEFGFHISMTFSDSATLVTSLSTKSPPSWDCLRWWRPALAIYQRNDSHIRHTFREANQVDTRSSQVDTSPRFQKVRSTLDQVRSTLDPVSSRSVCLTGTAGRH</sequence>
<dbReference type="OrthoDB" id="680809at2759"/>
<evidence type="ECO:0000313" key="3">
    <source>
        <dbReference type="Proteomes" id="UP000652761"/>
    </source>
</evidence>
<dbReference type="GO" id="GO:0004523">
    <property type="term" value="F:RNA-DNA hybrid ribonuclease activity"/>
    <property type="evidence" value="ECO:0007669"/>
    <property type="project" value="InterPro"/>
</dbReference>